<comment type="caution">
    <text evidence="4">The sequence shown here is derived from an EMBL/GenBank/DDBJ whole genome shotgun (WGS) entry which is preliminary data.</text>
</comment>
<proteinExistence type="inferred from homology"/>
<feature type="region of interest" description="Disordered" evidence="3">
    <location>
        <begin position="71"/>
        <end position="100"/>
    </location>
</feature>
<dbReference type="GO" id="GO:0016491">
    <property type="term" value="F:oxidoreductase activity"/>
    <property type="evidence" value="ECO:0007669"/>
    <property type="project" value="UniProtKB-KW"/>
</dbReference>
<evidence type="ECO:0000313" key="4">
    <source>
        <dbReference type="EMBL" id="PQM44097.1"/>
    </source>
</evidence>
<dbReference type="Proteomes" id="UP000238296">
    <property type="component" value="Unassembled WGS sequence"/>
</dbReference>
<dbReference type="PANTHER" id="PTHR44196">
    <property type="entry name" value="DEHYDROGENASE/REDUCTASE SDR FAMILY MEMBER 7B"/>
    <property type="match status" value="1"/>
</dbReference>
<dbReference type="EMBL" id="PPEA01000982">
    <property type="protein sequence ID" value="PQM44097.1"/>
    <property type="molecule type" value="Genomic_DNA"/>
</dbReference>
<reference evidence="4 5" key="1">
    <citation type="journal article" date="2017" name="Int. J. Syst. Evol. Microbiol.">
        <title>Mycobacterium talmoniae sp. nov., a slowly growing mycobacterium isolated from human respiratory samples.</title>
        <authorList>
            <person name="Davidson R.M."/>
            <person name="DeGroote M.A."/>
            <person name="Marola J.L."/>
            <person name="Buss S."/>
            <person name="Jones V."/>
            <person name="McNeil M.R."/>
            <person name="Freifeld A.G."/>
            <person name="Elaine Epperson L."/>
            <person name="Hasan N.A."/>
            <person name="Jackson M."/>
            <person name="Iwen P.C."/>
            <person name="Salfinger M."/>
            <person name="Strong M."/>
        </authorList>
    </citation>
    <scope>NUCLEOTIDE SEQUENCE [LARGE SCALE GENOMIC DNA]</scope>
    <source>
        <strain evidence="4 5">ATCC BAA-2683</strain>
    </source>
</reference>
<accession>A0A2S8BBQ9</accession>
<keyword evidence="2" id="KW-0560">Oxidoreductase</keyword>
<sequence length="100" mass="10900">MLDVVDLAPTFTSEATREALRGTGIEVPEFASYAPALWRYWAERLDPDRARRDDPAGPLVGRHVIITGASSGIGRASRSRSPNVAPPCSRWPATPKRSTI</sequence>
<dbReference type="PANTHER" id="PTHR44196:SF1">
    <property type="entry name" value="DEHYDROGENASE_REDUCTASE SDR FAMILY MEMBER 7B"/>
    <property type="match status" value="1"/>
</dbReference>
<organism evidence="4 5">
    <name type="scientific">Mycobacterium talmoniae</name>
    <dbReference type="NCBI Taxonomy" id="1858794"/>
    <lineage>
        <taxon>Bacteria</taxon>
        <taxon>Bacillati</taxon>
        <taxon>Actinomycetota</taxon>
        <taxon>Actinomycetes</taxon>
        <taxon>Mycobacteriales</taxon>
        <taxon>Mycobacteriaceae</taxon>
        <taxon>Mycobacterium</taxon>
    </lineage>
</organism>
<evidence type="ECO:0000256" key="2">
    <source>
        <dbReference type="ARBA" id="ARBA00023002"/>
    </source>
</evidence>
<evidence type="ECO:0000313" key="5">
    <source>
        <dbReference type="Proteomes" id="UP000238296"/>
    </source>
</evidence>
<evidence type="ECO:0000256" key="3">
    <source>
        <dbReference type="SAM" id="MobiDB-lite"/>
    </source>
</evidence>
<evidence type="ECO:0000256" key="1">
    <source>
        <dbReference type="ARBA" id="ARBA00006484"/>
    </source>
</evidence>
<feature type="compositionally biased region" description="Low complexity" evidence="3">
    <location>
        <begin position="71"/>
        <end position="81"/>
    </location>
</feature>
<dbReference type="AlphaFoldDB" id="A0A2S8BBQ9"/>
<dbReference type="GO" id="GO:0016020">
    <property type="term" value="C:membrane"/>
    <property type="evidence" value="ECO:0007669"/>
    <property type="project" value="TreeGrafter"/>
</dbReference>
<name>A0A2S8BBQ9_9MYCO</name>
<protein>
    <submittedName>
        <fullName evidence="4">Uncharacterized protein</fullName>
    </submittedName>
</protein>
<comment type="similarity">
    <text evidence="1">Belongs to the short-chain dehydrogenases/reductases (SDR) family.</text>
</comment>
<dbReference type="Gene3D" id="3.40.50.720">
    <property type="entry name" value="NAD(P)-binding Rossmann-like Domain"/>
    <property type="match status" value="1"/>
</dbReference>
<gene>
    <name evidence="4" type="ORF">C1Y40_05745</name>
</gene>